<evidence type="ECO:0000313" key="1">
    <source>
        <dbReference type="EMBL" id="QDU09620.1"/>
    </source>
</evidence>
<sequence length="140" mass="16816">MPVRPYFAPFYWTVLGKRKKRSATTWRITLSWDKKRGERQYYYKSQRVDGKPVKIYIGPGKKGAEAERQDQERRLQQQRDRQHWETILFQVDQATCHTTELASLVTLLYKTLLISCGYYLHKGHEWRMRKNYDGANQNTQ</sequence>
<dbReference type="AlphaFoldDB" id="A0A517WWG8"/>
<evidence type="ECO:0000313" key="2">
    <source>
        <dbReference type="Proteomes" id="UP000318384"/>
    </source>
</evidence>
<proteinExistence type="predicted"/>
<organism evidence="1 2">
    <name type="scientific">Gimesia aquarii</name>
    <dbReference type="NCBI Taxonomy" id="2527964"/>
    <lineage>
        <taxon>Bacteria</taxon>
        <taxon>Pseudomonadati</taxon>
        <taxon>Planctomycetota</taxon>
        <taxon>Planctomycetia</taxon>
        <taxon>Planctomycetales</taxon>
        <taxon>Planctomycetaceae</taxon>
        <taxon>Gimesia</taxon>
    </lineage>
</organism>
<reference evidence="1 2" key="1">
    <citation type="submission" date="2019-03" db="EMBL/GenBank/DDBJ databases">
        <title>Deep-cultivation of Planctomycetes and their phenomic and genomic characterization uncovers novel biology.</title>
        <authorList>
            <person name="Wiegand S."/>
            <person name="Jogler M."/>
            <person name="Boedeker C."/>
            <person name="Pinto D."/>
            <person name="Vollmers J."/>
            <person name="Rivas-Marin E."/>
            <person name="Kohn T."/>
            <person name="Peeters S.H."/>
            <person name="Heuer A."/>
            <person name="Rast P."/>
            <person name="Oberbeckmann S."/>
            <person name="Bunk B."/>
            <person name="Jeske O."/>
            <person name="Meyerdierks A."/>
            <person name="Storesund J.E."/>
            <person name="Kallscheuer N."/>
            <person name="Luecker S."/>
            <person name="Lage O.M."/>
            <person name="Pohl T."/>
            <person name="Merkel B.J."/>
            <person name="Hornburger P."/>
            <person name="Mueller R.-W."/>
            <person name="Bruemmer F."/>
            <person name="Labrenz M."/>
            <person name="Spormann A.M."/>
            <person name="Op den Camp H."/>
            <person name="Overmann J."/>
            <person name="Amann R."/>
            <person name="Jetten M.S.M."/>
            <person name="Mascher T."/>
            <person name="Medema M.H."/>
            <person name="Devos D.P."/>
            <person name="Kaster A.-K."/>
            <person name="Ovreas L."/>
            <person name="Rohde M."/>
            <person name="Galperin M.Y."/>
            <person name="Jogler C."/>
        </authorList>
    </citation>
    <scope>NUCLEOTIDE SEQUENCE [LARGE SCALE GENOMIC DNA]</scope>
    <source>
        <strain evidence="1 2">V202</strain>
    </source>
</reference>
<dbReference type="RefSeq" id="WP_145176120.1">
    <property type="nucleotide sequence ID" value="NZ_CP037422.1"/>
</dbReference>
<gene>
    <name evidence="1" type="ORF">V202x_29960</name>
</gene>
<dbReference type="EMBL" id="CP037422">
    <property type="protein sequence ID" value="QDU09620.1"/>
    <property type="molecule type" value="Genomic_DNA"/>
</dbReference>
<name>A0A517WWG8_9PLAN</name>
<dbReference type="Proteomes" id="UP000318384">
    <property type="component" value="Chromosome"/>
</dbReference>
<accession>A0A517WWG8</accession>
<protein>
    <submittedName>
        <fullName evidence="1">Uncharacterized protein</fullName>
    </submittedName>
</protein>
<dbReference type="OrthoDB" id="288021at2"/>
<keyword evidence="2" id="KW-1185">Reference proteome</keyword>